<dbReference type="SUPFAM" id="SSF50486">
    <property type="entry name" value="FMT C-terminal domain-like"/>
    <property type="match status" value="1"/>
</dbReference>
<feature type="domain" description="Formyl transferase C-terminal" evidence="10">
    <location>
        <begin position="203"/>
        <end position="305"/>
    </location>
</feature>
<accession>A0A1F7UHZ9</accession>
<feature type="domain" description="Formyl transferase N-terminal" evidence="9">
    <location>
        <begin position="3"/>
        <end position="180"/>
    </location>
</feature>
<evidence type="ECO:0000313" key="11">
    <source>
        <dbReference type="EMBL" id="OGL77916.1"/>
    </source>
</evidence>
<evidence type="ECO:0000256" key="8">
    <source>
        <dbReference type="HAMAP-Rule" id="MF_00182"/>
    </source>
</evidence>
<dbReference type="PANTHER" id="PTHR11138:SF5">
    <property type="entry name" value="METHIONYL-TRNA FORMYLTRANSFERASE, MITOCHONDRIAL"/>
    <property type="match status" value="1"/>
</dbReference>
<dbReference type="InterPro" id="IPR036477">
    <property type="entry name" value="Formyl_transf_N_sf"/>
</dbReference>
<evidence type="ECO:0000256" key="5">
    <source>
        <dbReference type="ARBA" id="ARBA00022679"/>
    </source>
</evidence>
<dbReference type="NCBIfam" id="TIGR00460">
    <property type="entry name" value="fmt"/>
    <property type="match status" value="1"/>
</dbReference>
<evidence type="ECO:0000313" key="12">
    <source>
        <dbReference type="Proteomes" id="UP000176604"/>
    </source>
</evidence>
<protein>
    <recommendedName>
        <fullName evidence="4 8">Methionyl-tRNA formyltransferase</fullName>
        <ecNumber evidence="3 8">2.1.2.9</ecNumber>
    </recommendedName>
</protein>
<comment type="similarity">
    <text evidence="2 8">Belongs to the Fmt family.</text>
</comment>
<dbReference type="EMBL" id="MGEF01000048">
    <property type="protein sequence ID" value="OGL77916.1"/>
    <property type="molecule type" value="Genomic_DNA"/>
</dbReference>
<dbReference type="InterPro" id="IPR005794">
    <property type="entry name" value="Fmt"/>
</dbReference>
<dbReference type="InterPro" id="IPR005793">
    <property type="entry name" value="Formyl_trans_C"/>
</dbReference>
<dbReference type="Proteomes" id="UP000176604">
    <property type="component" value="Unassembled WGS sequence"/>
</dbReference>
<evidence type="ECO:0000259" key="10">
    <source>
        <dbReference type="Pfam" id="PF02911"/>
    </source>
</evidence>
<dbReference type="Gene3D" id="3.40.50.170">
    <property type="entry name" value="Formyl transferase, N-terminal domain"/>
    <property type="match status" value="1"/>
</dbReference>
<reference evidence="11 12" key="1">
    <citation type="journal article" date="2016" name="Nat. Commun.">
        <title>Thousands of microbial genomes shed light on interconnected biogeochemical processes in an aquifer system.</title>
        <authorList>
            <person name="Anantharaman K."/>
            <person name="Brown C.T."/>
            <person name="Hug L.A."/>
            <person name="Sharon I."/>
            <person name="Castelle C.J."/>
            <person name="Probst A.J."/>
            <person name="Thomas B.C."/>
            <person name="Singh A."/>
            <person name="Wilkins M.J."/>
            <person name="Karaoz U."/>
            <person name="Brodie E.L."/>
            <person name="Williams K.H."/>
            <person name="Hubbard S.S."/>
            <person name="Banfield J.F."/>
        </authorList>
    </citation>
    <scope>NUCLEOTIDE SEQUENCE [LARGE SCALE GENOMIC DNA]</scope>
</reference>
<dbReference type="InterPro" id="IPR011034">
    <property type="entry name" value="Formyl_transferase-like_C_sf"/>
</dbReference>
<dbReference type="InterPro" id="IPR041711">
    <property type="entry name" value="Met-tRNA-FMT_N"/>
</dbReference>
<dbReference type="EC" id="2.1.2.9" evidence="3 8"/>
<dbReference type="CDD" id="cd08704">
    <property type="entry name" value="Met_tRNA_FMT_C"/>
    <property type="match status" value="1"/>
</dbReference>
<dbReference type="STRING" id="1802397.A3J43_00750"/>
<organism evidence="11 12">
    <name type="scientific">Candidatus Uhrbacteria bacterium RIFCSPHIGHO2_12_FULL_54_23</name>
    <dbReference type="NCBI Taxonomy" id="1802397"/>
    <lineage>
        <taxon>Bacteria</taxon>
        <taxon>Candidatus Uhriibacteriota</taxon>
    </lineage>
</organism>
<proteinExistence type="inferred from homology"/>
<dbReference type="CDD" id="cd08646">
    <property type="entry name" value="FMT_core_Met-tRNA-FMT_N"/>
    <property type="match status" value="1"/>
</dbReference>
<dbReference type="AlphaFoldDB" id="A0A1F7UHZ9"/>
<dbReference type="Pfam" id="PF00551">
    <property type="entry name" value="Formyl_trans_N"/>
    <property type="match status" value="1"/>
</dbReference>
<evidence type="ECO:0000256" key="4">
    <source>
        <dbReference type="ARBA" id="ARBA00016014"/>
    </source>
</evidence>
<comment type="caution">
    <text evidence="11">The sequence shown here is derived from an EMBL/GenBank/DDBJ whole genome shotgun (WGS) entry which is preliminary data.</text>
</comment>
<dbReference type="GO" id="GO:0004479">
    <property type="term" value="F:methionyl-tRNA formyltransferase activity"/>
    <property type="evidence" value="ECO:0007669"/>
    <property type="project" value="UniProtKB-UniRule"/>
</dbReference>
<evidence type="ECO:0000256" key="6">
    <source>
        <dbReference type="ARBA" id="ARBA00022917"/>
    </source>
</evidence>
<dbReference type="InterPro" id="IPR037022">
    <property type="entry name" value="Formyl_trans_C_sf"/>
</dbReference>
<evidence type="ECO:0000256" key="1">
    <source>
        <dbReference type="ARBA" id="ARBA00002606"/>
    </source>
</evidence>
<gene>
    <name evidence="8" type="primary">fmt</name>
    <name evidence="11" type="ORF">A3J43_00750</name>
</gene>
<sequence>MIRILFFGSPEFAVPSLYALAHHEQVTIEAVVTQPDKPKGRGNKLQPTPVALAAERLHIPLLKIERLNDHADLRSFPHADLFIVVAYGARLPPSLLSIPNYGAINLHPSLLPKYRGASPIQTALLNGDSATGVTVMMLDEELDHGPLLWQETIAIEHHDTAATLAARLAGVGAKLLATAIPFLIKGEIQPQPQDHAHATFTKQITKEDGKIDWSTSAETIARMVRAYYPWPGAWARYREKKSEGTLKIVTVTSRRQSHDYPPGLVCTLPDGSCAIACGENTLLELMQVQPSGKTAMPIDAFLNGHQNFLNQTLR</sequence>
<dbReference type="InterPro" id="IPR044135">
    <property type="entry name" value="Met-tRNA-FMT_C"/>
</dbReference>
<evidence type="ECO:0000256" key="7">
    <source>
        <dbReference type="ARBA" id="ARBA00048558"/>
    </source>
</evidence>
<dbReference type="Pfam" id="PF02911">
    <property type="entry name" value="Formyl_trans_C"/>
    <property type="match status" value="1"/>
</dbReference>
<evidence type="ECO:0000259" key="9">
    <source>
        <dbReference type="Pfam" id="PF00551"/>
    </source>
</evidence>
<evidence type="ECO:0000256" key="2">
    <source>
        <dbReference type="ARBA" id="ARBA00010699"/>
    </source>
</evidence>
<dbReference type="InterPro" id="IPR002376">
    <property type="entry name" value="Formyl_transf_N"/>
</dbReference>
<comment type="catalytic activity">
    <reaction evidence="7 8">
        <text>L-methionyl-tRNA(fMet) + (6R)-10-formyltetrahydrofolate = N-formyl-L-methionyl-tRNA(fMet) + (6S)-5,6,7,8-tetrahydrofolate + H(+)</text>
        <dbReference type="Rhea" id="RHEA:24380"/>
        <dbReference type="Rhea" id="RHEA-COMP:9952"/>
        <dbReference type="Rhea" id="RHEA-COMP:9953"/>
        <dbReference type="ChEBI" id="CHEBI:15378"/>
        <dbReference type="ChEBI" id="CHEBI:57453"/>
        <dbReference type="ChEBI" id="CHEBI:78530"/>
        <dbReference type="ChEBI" id="CHEBI:78844"/>
        <dbReference type="ChEBI" id="CHEBI:195366"/>
        <dbReference type="EC" id="2.1.2.9"/>
    </reaction>
</comment>
<name>A0A1F7UHZ9_9BACT</name>
<dbReference type="Gene3D" id="3.10.25.10">
    <property type="entry name" value="Formyl transferase, C-terminal domain"/>
    <property type="match status" value="1"/>
</dbReference>
<dbReference type="GO" id="GO:0005829">
    <property type="term" value="C:cytosol"/>
    <property type="evidence" value="ECO:0007669"/>
    <property type="project" value="TreeGrafter"/>
</dbReference>
<dbReference type="HAMAP" id="MF_00182">
    <property type="entry name" value="Formyl_trans"/>
    <property type="match status" value="1"/>
</dbReference>
<dbReference type="PANTHER" id="PTHR11138">
    <property type="entry name" value="METHIONYL-TRNA FORMYLTRANSFERASE"/>
    <property type="match status" value="1"/>
</dbReference>
<dbReference type="SUPFAM" id="SSF53328">
    <property type="entry name" value="Formyltransferase"/>
    <property type="match status" value="1"/>
</dbReference>
<keyword evidence="5 8" id="KW-0808">Transferase</keyword>
<evidence type="ECO:0000256" key="3">
    <source>
        <dbReference type="ARBA" id="ARBA00012261"/>
    </source>
</evidence>
<keyword evidence="6 8" id="KW-0648">Protein biosynthesis</keyword>
<comment type="function">
    <text evidence="1 8">Attaches a formyl group to the free amino group of methionyl-tRNA(fMet). The formyl group appears to play a dual role in the initiator identity of N-formylmethionyl-tRNA by promoting its recognition by IF2 and preventing the misappropriation of this tRNA by the elongation apparatus.</text>
</comment>
<feature type="binding site" evidence="8">
    <location>
        <begin position="109"/>
        <end position="112"/>
    </location>
    <ligand>
        <name>(6S)-5,6,7,8-tetrahydrofolate</name>
        <dbReference type="ChEBI" id="CHEBI:57453"/>
    </ligand>
</feature>